<protein>
    <submittedName>
        <fullName evidence="1">Uncharacterized protein</fullName>
    </submittedName>
</protein>
<dbReference type="AlphaFoldDB" id="A0A3B1AT05"/>
<accession>A0A3B1AT05</accession>
<sequence>MNTIPLKVLLPLALLALSVSGTAQANPASTKQACLSVGGKIVELSKSSFGCDLKGKNDYVCETRGAAVKCRSATIKVSANKRPTTSADKRILAKLNGPGMKPAKPGSGFGKPKQPGAARLDNRLVGGVSGIIRPPTGGACPDPAARSIQFSIVSRSGFDGRVKITGKIKNMGTAYRSNPNQQSLQLFEVPAGGRAKLVATRNFQNLNPGQETTVSWTRNWHSSSPAEGEFPPSYKINIIYAPDIRLDSNPDNDDCRNNNTKTVSGTGINALFR</sequence>
<name>A0A3B1AT05_9ZZZZ</name>
<dbReference type="EMBL" id="UOFX01000044">
    <property type="protein sequence ID" value="VAX09139.1"/>
    <property type="molecule type" value="Genomic_DNA"/>
</dbReference>
<proteinExistence type="predicted"/>
<evidence type="ECO:0000313" key="1">
    <source>
        <dbReference type="EMBL" id="VAX09139.1"/>
    </source>
</evidence>
<reference evidence="1" key="1">
    <citation type="submission" date="2018-06" db="EMBL/GenBank/DDBJ databases">
        <authorList>
            <person name="Zhirakovskaya E."/>
        </authorList>
    </citation>
    <scope>NUCLEOTIDE SEQUENCE</scope>
</reference>
<gene>
    <name evidence="1" type="ORF">MNBD_GAMMA26-2304</name>
</gene>
<organism evidence="1">
    <name type="scientific">hydrothermal vent metagenome</name>
    <dbReference type="NCBI Taxonomy" id="652676"/>
    <lineage>
        <taxon>unclassified sequences</taxon>
        <taxon>metagenomes</taxon>
        <taxon>ecological metagenomes</taxon>
    </lineage>
</organism>